<evidence type="ECO:0000313" key="1">
    <source>
        <dbReference type="EMBL" id="MDT0632206.1"/>
    </source>
</evidence>
<reference evidence="1 2" key="1">
    <citation type="submission" date="2023-09" db="EMBL/GenBank/DDBJ databases">
        <authorList>
            <person name="Rey-Velasco X."/>
        </authorList>
    </citation>
    <scope>NUCLEOTIDE SEQUENCE [LARGE SCALE GENOMIC DNA]</scope>
    <source>
        <strain evidence="1 2">F394</strain>
    </source>
</reference>
<dbReference type="RefSeq" id="WP_311663897.1">
    <property type="nucleotide sequence ID" value="NZ_JAVRHT010000023.1"/>
</dbReference>
<sequence length="381" mass="40565">MPLALRRRLGYARAWTRGALIEALHRPAPGGPPDGPGSGFAVVIDLREPSIERYLYTLARTFHEAGYAVHTSARPAYRHVENTYGRLTRTLPGGHLGRGRGADPARTLYVTDRPACVPNRPWRAVLPVDYDFYGAPADALVAPYTMHPLVYDRGDHRPSNLAALRARARSVGVLFLGNNSVGSYSSGPVVDVFRLTPRAPLLAKLDGLMKSIPAPADAPLVGGVPRGTPDDIAAGAAADQAVQTDGWRVADEEFLRALALASFFVAAPGVAIPHSHNIVEAMAVGTVPVTGYGHFMRPALTDREAVLFSGGDIREAVERALAMPEAERAEMSAAAAVYYDNHLSGAAFGRRVEAALAGPAPPGPLYIPGGRPTLRAITRRA</sequence>
<gene>
    <name evidence="1" type="ORF">RM540_10660</name>
</gene>
<organism evidence="1 2">
    <name type="scientific">Rubrivirga litoralis</name>
    <dbReference type="NCBI Taxonomy" id="3075598"/>
    <lineage>
        <taxon>Bacteria</taxon>
        <taxon>Pseudomonadati</taxon>
        <taxon>Rhodothermota</taxon>
        <taxon>Rhodothermia</taxon>
        <taxon>Rhodothermales</taxon>
        <taxon>Rubricoccaceae</taxon>
        <taxon>Rubrivirga</taxon>
    </lineage>
</organism>
<proteinExistence type="predicted"/>
<dbReference type="Gene3D" id="3.40.50.2000">
    <property type="entry name" value="Glycogen Phosphorylase B"/>
    <property type="match status" value="1"/>
</dbReference>
<keyword evidence="2" id="KW-1185">Reference proteome</keyword>
<name>A0ABU3BSD4_9BACT</name>
<dbReference type="Proteomes" id="UP001267426">
    <property type="component" value="Unassembled WGS sequence"/>
</dbReference>
<accession>A0ABU3BSD4</accession>
<comment type="caution">
    <text evidence="1">The sequence shown here is derived from an EMBL/GenBank/DDBJ whole genome shotgun (WGS) entry which is preliminary data.</text>
</comment>
<evidence type="ECO:0008006" key="3">
    <source>
        <dbReference type="Google" id="ProtNLM"/>
    </source>
</evidence>
<evidence type="ECO:0000313" key="2">
    <source>
        <dbReference type="Proteomes" id="UP001267426"/>
    </source>
</evidence>
<protein>
    <recommendedName>
        <fullName evidence="3">Glycosyl transferases group 1</fullName>
    </recommendedName>
</protein>
<dbReference type="EMBL" id="JAVRHT010000023">
    <property type="protein sequence ID" value="MDT0632206.1"/>
    <property type="molecule type" value="Genomic_DNA"/>
</dbReference>